<dbReference type="EMBL" id="WNKS01000011">
    <property type="protein sequence ID" value="MTV31852.1"/>
    <property type="molecule type" value="Genomic_DNA"/>
</dbReference>
<name>A0A6N8DMN4_RHOAC</name>
<gene>
    <name evidence="1" type="ORF">GJ654_12735</name>
</gene>
<reference evidence="1 2" key="1">
    <citation type="submission" date="2019-11" db="EMBL/GenBank/DDBJ databases">
        <title>Whole-genome sequence of a Rhodoblastus acidophilus DSM 142.</title>
        <authorList>
            <person name="Kyndt J.A."/>
            <person name="Meyer T.E."/>
        </authorList>
    </citation>
    <scope>NUCLEOTIDE SEQUENCE [LARGE SCALE GENOMIC DNA]</scope>
    <source>
        <strain evidence="1 2">DSM 142</strain>
    </source>
</reference>
<evidence type="ECO:0000313" key="2">
    <source>
        <dbReference type="Proteomes" id="UP000439113"/>
    </source>
</evidence>
<dbReference type="RefSeq" id="WP_155446534.1">
    <property type="nucleotide sequence ID" value="NZ_JAOQNR010000015.1"/>
</dbReference>
<protein>
    <submittedName>
        <fullName evidence="1">Uncharacterized protein</fullName>
    </submittedName>
</protein>
<dbReference type="AlphaFoldDB" id="A0A6N8DMN4"/>
<organism evidence="1 2">
    <name type="scientific">Rhodoblastus acidophilus</name>
    <name type="common">Rhodopseudomonas acidophila</name>
    <dbReference type="NCBI Taxonomy" id="1074"/>
    <lineage>
        <taxon>Bacteria</taxon>
        <taxon>Pseudomonadati</taxon>
        <taxon>Pseudomonadota</taxon>
        <taxon>Alphaproteobacteria</taxon>
        <taxon>Hyphomicrobiales</taxon>
        <taxon>Rhodoblastaceae</taxon>
        <taxon>Rhodoblastus</taxon>
    </lineage>
</organism>
<proteinExistence type="predicted"/>
<comment type="caution">
    <text evidence="1">The sequence shown here is derived from an EMBL/GenBank/DDBJ whole genome shotgun (WGS) entry which is preliminary data.</text>
</comment>
<dbReference type="OrthoDB" id="8250533at2"/>
<dbReference type="Proteomes" id="UP000439113">
    <property type="component" value="Unassembled WGS sequence"/>
</dbReference>
<accession>A0A6N8DMN4</accession>
<sequence length="376" mass="38610">MILLSPPAKAGCDASDIFNAAKNTVGAVSTCDSACKDEASCALAIWLLAVLAGVATEGGQGMVNSFCADVRNTESKIDTGKQVAGALGSAAGSALSPDQLKEVSDKLGSVTGAAKIADCACDMQQGLGALMSDLGACMTDFMCWLQEEIGLGACECTRPPPQIANCSSVDAEKCKALGYPHSLGDPACGARNSIRNSNPDCKNYSYWTANQTTFSCTTGPEGTLVQALPPSGEGTGCAPVYYCFCPAGMIPAWPEVANPDSSDKAYKFACNCPEGTHPGAKMPNGISSCLCDNTNEPAQFNSLLGICPPPACPPGQTRLGGDGDCVTPCADPKQGMAFDGSCCDPNQMTSCGKCCPVNMIPNAKTGACEKRPEQPK</sequence>
<evidence type="ECO:0000313" key="1">
    <source>
        <dbReference type="EMBL" id="MTV31852.1"/>
    </source>
</evidence>